<dbReference type="PROSITE" id="PS51352">
    <property type="entry name" value="THIOREDOXIN_2"/>
    <property type="match status" value="1"/>
</dbReference>
<evidence type="ECO:0000256" key="4">
    <source>
        <dbReference type="ARBA" id="ARBA00022862"/>
    </source>
</evidence>
<name>A0ABX1XQ44_9BACL</name>
<protein>
    <recommendedName>
        <fullName evidence="2">thioredoxin-dependent peroxiredoxin</fullName>
        <ecNumber evidence="2">1.11.1.24</ecNumber>
    </recommendedName>
    <alternativeName>
        <fullName evidence="10">Bacterioferritin comigratory protein</fullName>
    </alternativeName>
    <alternativeName>
        <fullName evidence="8">Thioredoxin peroxidase</fullName>
    </alternativeName>
</protein>
<dbReference type="PANTHER" id="PTHR42801">
    <property type="entry name" value="THIOREDOXIN-DEPENDENT PEROXIDE REDUCTASE"/>
    <property type="match status" value="1"/>
</dbReference>
<dbReference type="NCBIfam" id="NF006960">
    <property type="entry name" value="PRK09437.1"/>
    <property type="match status" value="1"/>
</dbReference>
<evidence type="ECO:0000256" key="6">
    <source>
        <dbReference type="ARBA" id="ARBA00023157"/>
    </source>
</evidence>
<gene>
    <name evidence="13" type="ORF">GC098_04275</name>
</gene>
<keyword evidence="6" id="KW-1015">Disulfide bond</keyword>
<evidence type="ECO:0000256" key="10">
    <source>
        <dbReference type="ARBA" id="ARBA00041373"/>
    </source>
</evidence>
<evidence type="ECO:0000313" key="14">
    <source>
        <dbReference type="Proteomes" id="UP000616779"/>
    </source>
</evidence>
<keyword evidence="14" id="KW-1185">Reference proteome</keyword>
<evidence type="ECO:0000256" key="2">
    <source>
        <dbReference type="ARBA" id="ARBA00013017"/>
    </source>
</evidence>
<sequence>MTTGSLEERTSLAKDKIKIETGRRLAPAFTLPASNGSSVSLQDFKGKKLVIYFYPQDNTPTCTQQSCDFRDYNGKFAQLGVEVIGISPDELKAHDKFIEKYELPFLLLSDTNHKVAEKYGVWGLKKLYGREYMGIVRSTFLIDEKGYIVKEWSKVRIKNHVQSVLDAVKEMG</sequence>
<comment type="catalytic activity">
    <reaction evidence="11">
        <text>a hydroperoxide + [thioredoxin]-dithiol = an alcohol + [thioredoxin]-disulfide + H2O</text>
        <dbReference type="Rhea" id="RHEA:62620"/>
        <dbReference type="Rhea" id="RHEA-COMP:10698"/>
        <dbReference type="Rhea" id="RHEA-COMP:10700"/>
        <dbReference type="ChEBI" id="CHEBI:15377"/>
        <dbReference type="ChEBI" id="CHEBI:29950"/>
        <dbReference type="ChEBI" id="CHEBI:30879"/>
        <dbReference type="ChEBI" id="CHEBI:35924"/>
        <dbReference type="ChEBI" id="CHEBI:50058"/>
        <dbReference type="EC" id="1.11.1.24"/>
    </reaction>
</comment>
<dbReference type="InterPro" id="IPR013766">
    <property type="entry name" value="Thioredoxin_domain"/>
</dbReference>
<dbReference type="InterPro" id="IPR000866">
    <property type="entry name" value="AhpC/TSA"/>
</dbReference>
<dbReference type="InterPro" id="IPR036249">
    <property type="entry name" value="Thioredoxin-like_sf"/>
</dbReference>
<dbReference type="GO" id="GO:0004601">
    <property type="term" value="F:peroxidase activity"/>
    <property type="evidence" value="ECO:0007669"/>
    <property type="project" value="UniProtKB-KW"/>
</dbReference>
<evidence type="ECO:0000256" key="8">
    <source>
        <dbReference type="ARBA" id="ARBA00032824"/>
    </source>
</evidence>
<evidence type="ECO:0000256" key="7">
    <source>
        <dbReference type="ARBA" id="ARBA00023284"/>
    </source>
</evidence>
<dbReference type="EMBL" id="WHOA01000025">
    <property type="protein sequence ID" value="NOU70662.1"/>
    <property type="molecule type" value="Genomic_DNA"/>
</dbReference>
<dbReference type="PANTHER" id="PTHR42801:SF4">
    <property type="entry name" value="AHPC_TSA FAMILY PROTEIN"/>
    <property type="match status" value="1"/>
</dbReference>
<proteinExistence type="inferred from homology"/>
<keyword evidence="3 13" id="KW-0575">Peroxidase</keyword>
<organism evidence="13 14">
    <name type="scientific">Paenibacillus phytorum</name>
    <dbReference type="NCBI Taxonomy" id="2654977"/>
    <lineage>
        <taxon>Bacteria</taxon>
        <taxon>Bacillati</taxon>
        <taxon>Bacillota</taxon>
        <taxon>Bacilli</taxon>
        <taxon>Bacillales</taxon>
        <taxon>Paenibacillaceae</taxon>
        <taxon>Paenibacillus</taxon>
    </lineage>
</organism>
<evidence type="ECO:0000256" key="9">
    <source>
        <dbReference type="ARBA" id="ARBA00038489"/>
    </source>
</evidence>
<dbReference type="Gene3D" id="3.40.30.10">
    <property type="entry name" value="Glutaredoxin"/>
    <property type="match status" value="1"/>
</dbReference>
<evidence type="ECO:0000256" key="3">
    <source>
        <dbReference type="ARBA" id="ARBA00022559"/>
    </source>
</evidence>
<dbReference type="CDD" id="cd03017">
    <property type="entry name" value="PRX_BCP"/>
    <property type="match status" value="1"/>
</dbReference>
<dbReference type="EC" id="1.11.1.24" evidence="2"/>
<comment type="function">
    <text evidence="1">Thiol-specific peroxidase that catalyzes the reduction of hydrogen peroxide and organic hydroperoxides to water and alcohols, respectively. Plays a role in cell protection against oxidative stress by detoxifying peroxides and as sensor of hydrogen peroxide-mediated signaling events.</text>
</comment>
<comment type="similarity">
    <text evidence="9">Belongs to the peroxiredoxin family. BCP/PrxQ subfamily.</text>
</comment>
<dbReference type="Proteomes" id="UP000616779">
    <property type="component" value="Unassembled WGS sequence"/>
</dbReference>
<feature type="domain" description="Thioredoxin" evidence="12">
    <location>
        <begin position="20"/>
        <end position="172"/>
    </location>
</feature>
<dbReference type="Pfam" id="PF00578">
    <property type="entry name" value="AhpC-TSA"/>
    <property type="match status" value="1"/>
</dbReference>
<keyword evidence="7" id="KW-0676">Redox-active center</keyword>
<comment type="caution">
    <text evidence="13">The sequence shown here is derived from an EMBL/GenBank/DDBJ whole genome shotgun (WGS) entry which is preliminary data.</text>
</comment>
<evidence type="ECO:0000313" key="13">
    <source>
        <dbReference type="EMBL" id="NOU70662.1"/>
    </source>
</evidence>
<evidence type="ECO:0000256" key="1">
    <source>
        <dbReference type="ARBA" id="ARBA00003330"/>
    </source>
</evidence>
<evidence type="ECO:0000259" key="12">
    <source>
        <dbReference type="PROSITE" id="PS51352"/>
    </source>
</evidence>
<dbReference type="SUPFAM" id="SSF52833">
    <property type="entry name" value="Thioredoxin-like"/>
    <property type="match status" value="1"/>
</dbReference>
<keyword evidence="4" id="KW-0049">Antioxidant</keyword>
<reference evidence="13 14" key="1">
    <citation type="submission" date="2019-10" db="EMBL/GenBank/DDBJ databases">
        <title>Description of Paenibacillus terrestris sp. nov.</title>
        <authorList>
            <person name="Carlier A."/>
            <person name="Qi S."/>
        </authorList>
    </citation>
    <scope>NUCLEOTIDE SEQUENCE [LARGE SCALE GENOMIC DNA]</scope>
    <source>
        <strain evidence="13 14">LMG 31458</strain>
    </source>
</reference>
<dbReference type="InterPro" id="IPR050924">
    <property type="entry name" value="Peroxiredoxin_BCP/PrxQ"/>
</dbReference>
<keyword evidence="5 13" id="KW-0560">Oxidoreductase</keyword>
<evidence type="ECO:0000256" key="5">
    <source>
        <dbReference type="ARBA" id="ARBA00023002"/>
    </source>
</evidence>
<accession>A0ABX1XQ44</accession>
<evidence type="ECO:0000256" key="11">
    <source>
        <dbReference type="ARBA" id="ARBA00049091"/>
    </source>
</evidence>